<dbReference type="InterPro" id="IPR029044">
    <property type="entry name" value="Nucleotide-diphossugar_trans"/>
</dbReference>
<dbReference type="SUPFAM" id="SSF53448">
    <property type="entry name" value="Nucleotide-diphospho-sugar transferases"/>
    <property type="match status" value="1"/>
</dbReference>
<evidence type="ECO:0000259" key="1">
    <source>
        <dbReference type="Pfam" id="PF00535"/>
    </source>
</evidence>
<dbReference type="PANTHER" id="PTHR43179:SF7">
    <property type="entry name" value="RHAMNOSYLTRANSFERASE WBBL"/>
    <property type="match status" value="1"/>
</dbReference>
<dbReference type="Pfam" id="PF00535">
    <property type="entry name" value="Glycos_transf_2"/>
    <property type="match status" value="1"/>
</dbReference>
<organism evidence="2">
    <name type="scientific">marine sediment metagenome</name>
    <dbReference type="NCBI Taxonomy" id="412755"/>
    <lineage>
        <taxon>unclassified sequences</taxon>
        <taxon>metagenomes</taxon>
        <taxon>ecological metagenomes</taxon>
    </lineage>
</organism>
<comment type="caution">
    <text evidence="2">The sequence shown here is derived from an EMBL/GenBank/DDBJ whole genome shotgun (WGS) entry which is preliminary data.</text>
</comment>
<feature type="domain" description="Glycosyltransferase 2-like" evidence="1">
    <location>
        <begin position="4"/>
        <end position="132"/>
    </location>
</feature>
<proteinExistence type="predicted"/>
<dbReference type="EMBL" id="LAZR01002148">
    <property type="protein sequence ID" value="KKN33820.1"/>
    <property type="molecule type" value="Genomic_DNA"/>
</dbReference>
<gene>
    <name evidence="2" type="ORF">LCGC14_0799850</name>
</gene>
<protein>
    <recommendedName>
        <fullName evidence="1">Glycosyltransferase 2-like domain-containing protein</fullName>
    </recommendedName>
</protein>
<accession>A0A0F9PQ01</accession>
<sequence>MKLSIGIISYNTKEMLGDCLKSIASQGGDYLANTTVIDNASNDGSQQLVKDGFSTVKLIENKENQGFAKAANQAIKKSDGDMVVVLNTDTVLHENSLENLIDFMKSCPQAGAVGPLLLNPDGSNQASGRRFPSFFDASIHAFLGVVAPNNRYTRRYKLLDWDRNNKREVDWISGAAICLRKKAAQDVGLFDERYFMYVEDMDLCYRLWENGWKVFLLPEAKVTHHIGQSSKQFNNQMIKEFEKSIFRFFKKQNKDSLKRYLSPLIWLGLKLRTRLLILNGRLRKGSA</sequence>
<dbReference type="AlphaFoldDB" id="A0A0F9PQ01"/>
<dbReference type="InterPro" id="IPR001173">
    <property type="entry name" value="Glyco_trans_2-like"/>
</dbReference>
<name>A0A0F9PQ01_9ZZZZ</name>
<dbReference type="Gene3D" id="3.90.550.10">
    <property type="entry name" value="Spore Coat Polysaccharide Biosynthesis Protein SpsA, Chain A"/>
    <property type="match status" value="1"/>
</dbReference>
<dbReference type="CDD" id="cd04186">
    <property type="entry name" value="GT_2_like_c"/>
    <property type="match status" value="1"/>
</dbReference>
<reference evidence="2" key="1">
    <citation type="journal article" date="2015" name="Nature">
        <title>Complex archaea that bridge the gap between prokaryotes and eukaryotes.</title>
        <authorList>
            <person name="Spang A."/>
            <person name="Saw J.H."/>
            <person name="Jorgensen S.L."/>
            <person name="Zaremba-Niedzwiedzka K."/>
            <person name="Martijn J."/>
            <person name="Lind A.E."/>
            <person name="van Eijk R."/>
            <person name="Schleper C."/>
            <person name="Guy L."/>
            <person name="Ettema T.J."/>
        </authorList>
    </citation>
    <scope>NUCLEOTIDE SEQUENCE</scope>
</reference>
<dbReference type="PANTHER" id="PTHR43179">
    <property type="entry name" value="RHAMNOSYLTRANSFERASE WBBL"/>
    <property type="match status" value="1"/>
</dbReference>
<evidence type="ECO:0000313" key="2">
    <source>
        <dbReference type="EMBL" id="KKN33820.1"/>
    </source>
</evidence>